<sequence length="265" mass="30241">DETEVVLNVIRSEKDTSEYFEGVGFVPEGPPGVEPNIPPGYKEAMGEGTKYEKTENVKNYEVSQQISYIESSPYKLKRVSVAVWVDGSWKKVFDENGKPVITLEGVIEREYLPRTPEELKTFEEVVKAAIGFNPARKDTVVVKNIQFDRTGEFALEDAYLKKRAQMRKTLLSALIALFSIFIVTLAYRAAAREVSRRKRIKEEELARQQQLMREAALKSAEEEGAEVELAPEEKARLEMQENVMNLARDHPEEVAKLIRTWLAEE</sequence>
<dbReference type="GO" id="GO:0003774">
    <property type="term" value="F:cytoskeletal motor activity"/>
    <property type="evidence" value="ECO:0007669"/>
    <property type="project" value="InterPro"/>
</dbReference>
<dbReference type="PANTHER" id="PTHR30046">
    <property type="entry name" value="FLAGELLAR M-RING PROTEIN"/>
    <property type="match status" value="1"/>
</dbReference>
<dbReference type="PANTHER" id="PTHR30046:SF0">
    <property type="entry name" value="FLAGELLAR M-RING PROTEIN"/>
    <property type="match status" value="1"/>
</dbReference>
<protein>
    <recommendedName>
        <fullName evidence="3">Flagellar M-ring C-terminal domain-containing protein</fullName>
    </recommendedName>
</protein>
<keyword evidence="2" id="KW-1133">Transmembrane helix</keyword>
<evidence type="ECO:0000313" key="4">
    <source>
        <dbReference type="EMBL" id="KKK47136.1"/>
    </source>
</evidence>
<proteinExistence type="predicted"/>
<name>A0A0F8YGI9_9ZZZZ</name>
<evidence type="ECO:0000256" key="1">
    <source>
        <dbReference type="SAM" id="Coils"/>
    </source>
</evidence>
<feature type="non-terminal residue" evidence="4">
    <location>
        <position position="1"/>
    </location>
</feature>
<keyword evidence="1" id="KW-0175">Coiled coil</keyword>
<feature type="coiled-coil region" evidence="1">
    <location>
        <begin position="191"/>
        <end position="218"/>
    </location>
</feature>
<feature type="transmembrane region" description="Helical" evidence="2">
    <location>
        <begin position="170"/>
        <end position="191"/>
    </location>
</feature>
<dbReference type="InterPro" id="IPR013556">
    <property type="entry name" value="Flag_M-ring_C"/>
</dbReference>
<keyword evidence="2" id="KW-0812">Transmembrane</keyword>
<feature type="domain" description="Flagellar M-ring C-terminal" evidence="3">
    <location>
        <begin position="8"/>
        <end position="147"/>
    </location>
</feature>
<dbReference type="Pfam" id="PF08345">
    <property type="entry name" value="YscJ_FliF_C"/>
    <property type="match status" value="1"/>
</dbReference>
<keyword evidence="2" id="KW-0472">Membrane</keyword>
<dbReference type="InterPro" id="IPR000067">
    <property type="entry name" value="FlgMring_FliF"/>
</dbReference>
<dbReference type="GO" id="GO:0071973">
    <property type="term" value="P:bacterial-type flagellum-dependent cell motility"/>
    <property type="evidence" value="ECO:0007669"/>
    <property type="project" value="InterPro"/>
</dbReference>
<comment type="caution">
    <text evidence="4">The sequence shown here is derived from an EMBL/GenBank/DDBJ whole genome shotgun (WGS) entry which is preliminary data.</text>
</comment>
<evidence type="ECO:0000256" key="2">
    <source>
        <dbReference type="SAM" id="Phobius"/>
    </source>
</evidence>
<reference evidence="4" key="1">
    <citation type="journal article" date="2015" name="Nature">
        <title>Complex archaea that bridge the gap between prokaryotes and eukaryotes.</title>
        <authorList>
            <person name="Spang A."/>
            <person name="Saw J.H."/>
            <person name="Jorgensen S.L."/>
            <person name="Zaremba-Niedzwiedzka K."/>
            <person name="Martijn J."/>
            <person name="Lind A.E."/>
            <person name="van Eijk R."/>
            <person name="Schleper C."/>
            <person name="Guy L."/>
            <person name="Ettema T.J."/>
        </authorList>
    </citation>
    <scope>NUCLEOTIDE SEQUENCE</scope>
</reference>
<dbReference type="EMBL" id="LAZR01069732">
    <property type="protein sequence ID" value="KKK47136.1"/>
    <property type="molecule type" value="Genomic_DNA"/>
</dbReference>
<dbReference type="InterPro" id="IPR043427">
    <property type="entry name" value="YscJ/FliF"/>
</dbReference>
<organism evidence="4">
    <name type="scientific">marine sediment metagenome</name>
    <dbReference type="NCBI Taxonomy" id="412755"/>
    <lineage>
        <taxon>unclassified sequences</taxon>
        <taxon>metagenomes</taxon>
        <taxon>ecological metagenomes</taxon>
    </lineage>
</organism>
<gene>
    <name evidence="4" type="ORF">LCGC14_3158230</name>
</gene>
<accession>A0A0F8YGI9</accession>
<dbReference type="GO" id="GO:0009431">
    <property type="term" value="C:bacterial-type flagellum basal body, MS ring"/>
    <property type="evidence" value="ECO:0007669"/>
    <property type="project" value="InterPro"/>
</dbReference>
<dbReference type="AlphaFoldDB" id="A0A0F8YGI9"/>
<evidence type="ECO:0000259" key="3">
    <source>
        <dbReference type="Pfam" id="PF08345"/>
    </source>
</evidence>
<dbReference type="NCBIfam" id="TIGR00206">
    <property type="entry name" value="fliF"/>
    <property type="match status" value="1"/>
</dbReference>